<feature type="transmembrane region" description="Helical" evidence="6">
    <location>
        <begin position="277"/>
        <end position="294"/>
    </location>
</feature>
<evidence type="ECO:0000256" key="3">
    <source>
        <dbReference type="ARBA" id="ARBA00022989"/>
    </source>
</evidence>
<dbReference type="InterPro" id="IPR004853">
    <property type="entry name" value="Sugar_P_trans_dom"/>
</dbReference>
<evidence type="ECO:0000256" key="2">
    <source>
        <dbReference type="ARBA" id="ARBA00022692"/>
    </source>
</evidence>
<evidence type="ECO:0000313" key="10">
    <source>
        <dbReference type="Proteomes" id="UP000002630"/>
    </source>
</evidence>
<feature type="transmembrane region" description="Helical" evidence="6">
    <location>
        <begin position="182"/>
        <end position="200"/>
    </location>
</feature>
<evidence type="ECO:0000256" key="6">
    <source>
        <dbReference type="SAM" id="Phobius"/>
    </source>
</evidence>
<keyword evidence="4 6" id="KW-0472">Membrane</keyword>
<feature type="domain" description="Sugar phosphate transporter" evidence="8">
    <location>
        <begin position="416"/>
        <end position="490"/>
    </location>
</feature>
<dbReference type="Proteomes" id="UP000002630">
    <property type="component" value="Linkage Group LG23"/>
</dbReference>
<comment type="subcellular location">
    <subcellularLocation>
        <location evidence="1">Membrane</location>
        <topology evidence="1">Multi-pass membrane protein</topology>
    </subcellularLocation>
</comment>
<dbReference type="OMA" id="PLAMIHT"/>
<proteinExistence type="predicted"/>
<feature type="domain" description="Sugar phosphate transporter" evidence="8">
    <location>
        <begin position="155"/>
        <end position="291"/>
    </location>
</feature>
<dbReference type="PANTHER" id="PTHR11132">
    <property type="entry name" value="SOLUTE CARRIER FAMILY 35"/>
    <property type="match status" value="1"/>
</dbReference>
<feature type="signal peptide" evidence="7">
    <location>
        <begin position="1"/>
        <end position="18"/>
    </location>
</feature>
<dbReference type="eggNOG" id="KOG1441">
    <property type="taxonomic scope" value="Eukaryota"/>
</dbReference>
<evidence type="ECO:0000256" key="7">
    <source>
        <dbReference type="SAM" id="SignalP"/>
    </source>
</evidence>
<keyword evidence="2 6" id="KW-0812">Transmembrane</keyword>
<sequence>MYRLRISALALVAQLGMGEEGPGPDVSPKTMISQDYLAAICLIFAIVGLSGLQSTDGTGGGAGLRRRSPRATQVDETLATAAIGASDDSHAQLDKVASHIGSTSGATPEDSELGVSDERSTAPSLLAPTRRSVTGGKSVAHATSSSRPSKLLFVLNFFLWIGLAVTFSAYSKRYLRDTHDPIGLLVLQGVTGVVVLCSLGQPSVNSAGLRGIAEQVVAASRRSGIAAVLHTGQAVLTNFSVFVGGVAATNALKAMEPVAAAAFSYFLLGKSVPLTKMASFALIVGGILLLTSKSNGGKSRQGEGHGATSGGGGAASPILVSAIFTVAAVCFNALRNVVIKGRDPIPPHQTLLACSSAAAAVGITVMVLRFMMRSMDDLLLGPEEVVQVATGVVGEAAQSAGGAAVTAVDGRHQYSSWLSMDGVNAALCFVGYNFASFNLLASLSPVGHAVGNSVKRVVMFGSGILFLGEVMTGRQLGGTAIALSGVVVYNIAGTRK</sequence>
<dbReference type="EMBL" id="FN648120">
    <property type="protein sequence ID" value="CBN78930.1"/>
    <property type="molecule type" value="Genomic_DNA"/>
</dbReference>
<evidence type="ECO:0000256" key="5">
    <source>
        <dbReference type="SAM" id="MobiDB-lite"/>
    </source>
</evidence>
<dbReference type="SUPFAM" id="SSF103481">
    <property type="entry name" value="Multidrug resistance efflux transporter EmrE"/>
    <property type="match status" value="2"/>
</dbReference>
<evidence type="ECO:0000256" key="4">
    <source>
        <dbReference type="ARBA" id="ARBA00023136"/>
    </source>
</evidence>
<organism evidence="9 10">
    <name type="scientific">Ectocarpus siliculosus</name>
    <name type="common">Brown alga</name>
    <name type="synonym">Conferva siliculosa</name>
    <dbReference type="NCBI Taxonomy" id="2880"/>
    <lineage>
        <taxon>Eukaryota</taxon>
        <taxon>Sar</taxon>
        <taxon>Stramenopiles</taxon>
        <taxon>Ochrophyta</taxon>
        <taxon>PX clade</taxon>
        <taxon>Phaeophyceae</taxon>
        <taxon>Ectocarpales</taxon>
        <taxon>Ectocarpaceae</taxon>
        <taxon>Ectocarpus</taxon>
    </lineage>
</organism>
<feature type="chain" id="PRO_5003117160" evidence="7">
    <location>
        <begin position="19"/>
        <end position="496"/>
    </location>
</feature>
<accession>D8LG31</accession>
<feature type="transmembrane region" description="Helical" evidence="6">
    <location>
        <begin position="314"/>
        <end position="338"/>
    </location>
</feature>
<feature type="transmembrane region" description="Helical" evidence="6">
    <location>
        <begin position="476"/>
        <end position="492"/>
    </location>
</feature>
<dbReference type="GO" id="GO:0016020">
    <property type="term" value="C:membrane"/>
    <property type="evidence" value="ECO:0007669"/>
    <property type="project" value="UniProtKB-SubCell"/>
</dbReference>
<dbReference type="EMBL" id="FN649748">
    <property type="protein sequence ID" value="CBN78930.1"/>
    <property type="molecule type" value="Genomic_DNA"/>
</dbReference>
<dbReference type="AlphaFoldDB" id="D8LG31"/>
<evidence type="ECO:0000313" key="9">
    <source>
        <dbReference type="EMBL" id="CBN78930.1"/>
    </source>
</evidence>
<evidence type="ECO:0000256" key="1">
    <source>
        <dbReference type="ARBA" id="ARBA00004141"/>
    </source>
</evidence>
<evidence type="ECO:0000259" key="8">
    <source>
        <dbReference type="Pfam" id="PF03151"/>
    </source>
</evidence>
<keyword evidence="7" id="KW-0732">Signal</keyword>
<dbReference type="InterPro" id="IPR050186">
    <property type="entry name" value="TPT_transporter"/>
</dbReference>
<feature type="transmembrane region" description="Helical" evidence="6">
    <location>
        <begin position="422"/>
        <end position="441"/>
    </location>
</feature>
<keyword evidence="3 6" id="KW-1133">Transmembrane helix</keyword>
<protein>
    <submittedName>
        <fullName evidence="9">Phosphate/phosphoenolpyruvate translocator protein (ISS)</fullName>
    </submittedName>
</protein>
<feature type="transmembrane region" description="Helical" evidence="6">
    <location>
        <begin position="350"/>
        <end position="372"/>
    </location>
</feature>
<feature type="transmembrane region" description="Helical" evidence="6">
    <location>
        <begin position="34"/>
        <end position="52"/>
    </location>
</feature>
<reference evidence="9 10" key="1">
    <citation type="journal article" date="2010" name="Nature">
        <title>The Ectocarpus genome and the independent evolution of multicellularity in brown algae.</title>
        <authorList>
            <person name="Cock J.M."/>
            <person name="Sterck L."/>
            <person name="Rouze P."/>
            <person name="Scornet D."/>
            <person name="Allen A.E."/>
            <person name="Amoutzias G."/>
            <person name="Anthouard V."/>
            <person name="Artiguenave F."/>
            <person name="Aury J.M."/>
            <person name="Badger J.H."/>
            <person name="Beszteri B."/>
            <person name="Billiau K."/>
            <person name="Bonnet E."/>
            <person name="Bothwell J.H."/>
            <person name="Bowler C."/>
            <person name="Boyen C."/>
            <person name="Brownlee C."/>
            <person name="Carrano C.J."/>
            <person name="Charrier B."/>
            <person name="Cho G.Y."/>
            <person name="Coelho S.M."/>
            <person name="Collen J."/>
            <person name="Corre E."/>
            <person name="Da Silva C."/>
            <person name="Delage L."/>
            <person name="Delaroque N."/>
            <person name="Dittami S.M."/>
            <person name="Doulbeau S."/>
            <person name="Elias M."/>
            <person name="Farnham G."/>
            <person name="Gachon C.M."/>
            <person name="Gschloessl B."/>
            <person name="Heesch S."/>
            <person name="Jabbari K."/>
            <person name="Jubin C."/>
            <person name="Kawai H."/>
            <person name="Kimura K."/>
            <person name="Kloareg B."/>
            <person name="Kupper F.C."/>
            <person name="Lang D."/>
            <person name="Le Bail A."/>
            <person name="Leblanc C."/>
            <person name="Lerouge P."/>
            <person name="Lohr M."/>
            <person name="Lopez P.J."/>
            <person name="Martens C."/>
            <person name="Maumus F."/>
            <person name="Michel G."/>
            <person name="Miranda-Saavedra D."/>
            <person name="Morales J."/>
            <person name="Moreau H."/>
            <person name="Motomura T."/>
            <person name="Nagasato C."/>
            <person name="Napoli C.A."/>
            <person name="Nelson D.R."/>
            <person name="Nyvall-Collen P."/>
            <person name="Peters A.F."/>
            <person name="Pommier C."/>
            <person name="Potin P."/>
            <person name="Poulain J."/>
            <person name="Quesneville H."/>
            <person name="Read B."/>
            <person name="Rensing S.A."/>
            <person name="Ritter A."/>
            <person name="Rousvoal S."/>
            <person name="Samanta M."/>
            <person name="Samson G."/>
            <person name="Schroeder D.C."/>
            <person name="Segurens B."/>
            <person name="Strittmatter M."/>
            <person name="Tonon T."/>
            <person name="Tregear J.W."/>
            <person name="Valentin K."/>
            <person name="von Dassow P."/>
            <person name="Yamagishi T."/>
            <person name="Van de Peer Y."/>
            <person name="Wincker P."/>
        </authorList>
    </citation>
    <scope>NUCLEOTIDE SEQUENCE [LARGE SCALE GENOMIC DNA]</scope>
    <source>
        <strain evidence="10">Ec32 / CCAP1310/4</strain>
    </source>
</reference>
<dbReference type="Pfam" id="PF03151">
    <property type="entry name" value="TPT"/>
    <property type="match status" value="2"/>
</dbReference>
<dbReference type="InParanoid" id="D8LG31"/>
<keyword evidence="10" id="KW-1185">Reference proteome</keyword>
<feature type="transmembrane region" description="Helical" evidence="6">
    <location>
        <begin position="151"/>
        <end position="170"/>
    </location>
</feature>
<gene>
    <name evidence="9" type="ORF">Esi_0157_0009</name>
</gene>
<dbReference type="OrthoDB" id="10308555at2759"/>
<name>D8LG31_ECTSI</name>
<dbReference type="InterPro" id="IPR037185">
    <property type="entry name" value="EmrE-like"/>
</dbReference>
<feature type="region of interest" description="Disordered" evidence="5">
    <location>
        <begin position="100"/>
        <end position="141"/>
    </location>
</feature>